<dbReference type="RefSeq" id="WP_208258693.1">
    <property type="nucleotide sequence ID" value="NZ_JAGEOJ010000011.1"/>
</dbReference>
<name>A0A939PKG0_9ACTN</name>
<dbReference type="GO" id="GO:0016491">
    <property type="term" value="F:oxidoreductase activity"/>
    <property type="evidence" value="ECO:0007669"/>
    <property type="project" value="InterPro"/>
</dbReference>
<proteinExistence type="predicted"/>
<gene>
    <name evidence="1" type="ORF">J4573_27200</name>
</gene>
<dbReference type="EMBL" id="JAGEOJ010000011">
    <property type="protein sequence ID" value="MBO2450814.1"/>
    <property type="molecule type" value="Genomic_DNA"/>
</dbReference>
<evidence type="ECO:0000313" key="1">
    <source>
        <dbReference type="EMBL" id="MBO2450814.1"/>
    </source>
</evidence>
<organism evidence="1 2">
    <name type="scientific">Actinomadura barringtoniae</name>
    <dbReference type="NCBI Taxonomy" id="1427535"/>
    <lineage>
        <taxon>Bacteria</taxon>
        <taxon>Bacillati</taxon>
        <taxon>Actinomycetota</taxon>
        <taxon>Actinomycetes</taxon>
        <taxon>Streptosporangiales</taxon>
        <taxon>Thermomonosporaceae</taxon>
        <taxon>Actinomadura</taxon>
    </lineage>
</organism>
<dbReference type="InterPro" id="IPR012349">
    <property type="entry name" value="Split_barrel_FMN-bd"/>
</dbReference>
<dbReference type="Pfam" id="PF04075">
    <property type="entry name" value="F420H2_quin_red"/>
    <property type="match status" value="1"/>
</dbReference>
<dbReference type="InterPro" id="IPR004378">
    <property type="entry name" value="F420H2_quin_Rdtase"/>
</dbReference>
<dbReference type="NCBIfam" id="TIGR00026">
    <property type="entry name" value="hi_GC_TIGR00026"/>
    <property type="match status" value="1"/>
</dbReference>
<accession>A0A939PKG0</accession>
<reference evidence="1" key="1">
    <citation type="submission" date="2021-03" db="EMBL/GenBank/DDBJ databases">
        <authorList>
            <person name="Kanchanasin P."/>
            <person name="Saeng-In P."/>
            <person name="Phongsopitanun W."/>
            <person name="Yuki M."/>
            <person name="Kudo T."/>
            <person name="Ohkuma M."/>
            <person name="Tanasupawat S."/>
        </authorList>
    </citation>
    <scope>NUCLEOTIDE SEQUENCE</scope>
    <source>
        <strain evidence="1">GKU 128</strain>
    </source>
</reference>
<keyword evidence="2" id="KW-1185">Reference proteome</keyword>
<evidence type="ECO:0000313" key="2">
    <source>
        <dbReference type="Proteomes" id="UP000669179"/>
    </source>
</evidence>
<dbReference type="Proteomes" id="UP000669179">
    <property type="component" value="Unassembled WGS sequence"/>
</dbReference>
<dbReference type="AlphaFoldDB" id="A0A939PKG0"/>
<sequence length="151" mass="16586">MAKSYRPSSLGRLRDGLMAFALRKGVGPPGIYLLTVAGRKTGTPRSTPVAPHEHGGERWLVAPYGEVGWVRNARAAGKVTLQRGKKIETLKVTELTTVDQAAPVLKRYLAEHPRTVGAYFDVRKDATLEQFEYEAEKGEHPVFKLESEAAG</sequence>
<dbReference type="Gene3D" id="2.30.110.10">
    <property type="entry name" value="Electron Transport, Fmn-binding Protein, Chain A"/>
    <property type="match status" value="1"/>
</dbReference>
<protein>
    <submittedName>
        <fullName evidence="1">Nitroreductase family deazaflavin-dependent oxidoreductase</fullName>
    </submittedName>
</protein>
<comment type="caution">
    <text evidence="1">The sequence shown here is derived from an EMBL/GenBank/DDBJ whole genome shotgun (WGS) entry which is preliminary data.</text>
</comment>